<reference evidence="2" key="2">
    <citation type="journal article" date="2017" name="Nat. Plants">
        <title>The Aegilops tauschii genome reveals multiple impacts of transposons.</title>
        <authorList>
            <person name="Zhao G."/>
            <person name="Zou C."/>
            <person name="Li K."/>
            <person name="Wang K."/>
            <person name="Li T."/>
            <person name="Gao L."/>
            <person name="Zhang X."/>
            <person name="Wang H."/>
            <person name="Yang Z."/>
            <person name="Liu X."/>
            <person name="Jiang W."/>
            <person name="Mao L."/>
            <person name="Kong X."/>
            <person name="Jiao Y."/>
            <person name="Jia J."/>
        </authorList>
    </citation>
    <scope>NUCLEOTIDE SEQUENCE [LARGE SCALE GENOMIC DNA]</scope>
    <source>
        <strain evidence="2">cv. AL8/78</strain>
    </source>
</reference>
<dbReference type="AlphaFoldDB" id="A0A453RZD7"/>
<dbReference type="SUPFAM" id="SSF101148">
    <property type="entry name" value="Plant invertase/pectin methylesterase inhibitor"/>
    <property type="match status" value="1"/>
</dbReference>
<evidence type="ECO:0008006" key="3">
    <source>
        <dbReference type="Google" id="ProtNLM"/>
    </source>
</evidence>
<sequence>HSANCPYTCHHLCRRATRVSPSPVLNQKIQYKRTTLWPAQSLRRKHISHNTKTMKTILLLILAFPFLGAAGERCRGVPSLPVEAACRKACGTKLMHDMCMDTLRGGFDPSPSVHIEVTEYALLATHRALESYGATAAAAAELLRSGSLSGDERAAYNTCLTEYSYAVRCMEHVAGDMVARCRFAGLGEEYVRCVTYVEGCRDRLVRLKSSPLYAMNLVDRNKALLAYSLGQLLGSI</sequence>
<protein>
    <recommendedName>
        <fullName evidence="3">Pectinesterase inhibitor domain-containing protein</fullName>
    </recommendedName>
</protein>
<reference evidence="1" key="5">
    <citation type="journal article" date="2021" name="G3 (Bethesda)">
        <title>Aegilops tauschii genome assembly Aet v5.0 features greater sequence contiguity and improved annotation.</title>
        <authorList>
            <person name="Wang L."/>
            <person name="Zhu T."/>
            <person name="Rodriguez J.C."/>
            <person name="Deal K.R."/>
            <person name="Dubcovsky J."/>
            <person name="McGuire P.E."/>
            <person name="Lux T."/>
            <person name="Spannagl M."/>
            <person name="Mayer K.F.X."/>
            <person name="Baldrich P."/>
            <person name="Meyers B.C."/>
            <person name="Huo N."/>
            <person name="Gu Y.Q."/>
            <person name="Zhou H."/>
            <person name="Devos K.M."/>
            <person name="Bennetzen J.L."/>
            <person name="Unver T."/>
            <person name="Budak H."/>
            <person name="Gulick P.J."/>
            <person name="Galiba G."/>
            <person name="Kalapos B."/>
            <person name="Nelson D.R."/>
            <person name="Li P."/>
            <person name="You F.M."/>
            <person name="Luo M.C."/>
            <person name="Dvorak J."/>
        </authorList>
    </citation>
    <scope>NUCLEOTIDE SEQUENCE [LARGE SCALE GENOMIC DNA]</scope>
    <source>
        <strain evidence="1">cv. AL8/78</strain>
    </source>
</reference>
<dbReference type="Gene3D" id="1.20.140.40">
    <property type="entry name" value="Invertase/pectin methylesterase inhibitor family protein"/>
    <property type="match status" value="1"/>
</dbReference>
<reference evidence="2" key="1">
    <citation type="journal article" date="2014" name="Science">
        <title>Ancient hybridizations among the ancestral genomes of bread wheat.</title>
        <authorList>
            <consortium name="International Wheat Genome Sequencing Consortium,"/>
            <person name="Marcussen T."/>
            <person name="Sandve S.R."/>
            <person name="Heier L."/>
            <person name="Spannagl M."/>
            <person name="Pfeifer M."/>
            <person name="Jakobsen K.S."/>
            <person name="Wulff B.B."/>
            <person name="Steuernagel B."/>
            <person name="Mayer K.F."/>
            <person name="Olsen O.A."/>
        </authorList>
    </citation>
    <scope>NUCLEOTIDE SEQUENCE [LARGE SCALE GENOMIC DNA]</scope>
    <source>
        <strain evidence="2">cv. AL8/78</strain>
    </source>
</reference>
<dbReference type="InterPro" id="IPR035513">
    <property type="entry name" value="Invertase/methylesterase_inhib"/>
</dbReference>
<evidence type="ECO:0000313" key="2">
    <source>
        <dbReference type="Proteomes" id="UP000015105"/>
    </source>
</evidence>
<dbReference type="PANTHER" id="PTHR34838">
    <property type="entry name" value="OS08G0142100 PROTEIN-RELATED"/>
    <property type="match status" value="1"/>
</dbReference>
<reference evidence="1" key="4">
    <citation type="submission" date="2019-03" db="UniProtKB">
        <authorList>
            <consortium name="EnsemblPlants"/>
        </authorList>
    </citation>
    <scope>IDENTIFICATION</scope>
</reference>
<name>A0A453RZD7_AEGTS</name>
<reference evidence="1" key="3">
    <citation type="journal article" date="2017" name="Nature">
        <title>Genome sequence of the progenitor of the wheat D genome Aegilops tauschii.</title>
        <authorList>
            <person name="Luo M.C."/>
            <person name="Gu Y.Q."/>
            <person name="Puiu D."/>
            <person name="Wang H."/>
            <person name="Twardziok S.O."/>
            <person name="Deal K.R."/>
            <person name="Huo N."/>
            <person name="Zhu T."/>
            <person name="Wang L."/>
            <person name="Wang Y."/>
            <person name="McGuire P.E."/>
            <person name="Liu S."/>
            <person name="Long H."/>
            <person name="Ramasamy R.K."/>
            <person name="Rodriguez J.C."/>
            <person name="Van S.L."/>
            <person name="Yuan L."/>
            <person name="Wang Z."/>
            <person name="Xia Z."/>
            <person name="Xiao L."/>
            <person name="Anderson O.D."/>
            <person name="Ouyang S."/>
            <person name="Liang Y."/>
            <person name="Zimin A.V."/>
            <person name="Pertea G."/>
            <person name="Qi P."/>
            <person name="Bennetzen J.L."/>
            <person name="Dai X."/>
            <person name="Dawson M.W."/>
            <person name="Muller H.G."/>
            <person name="Kugler K."/>
            <person name="Rivarola-Duarte L."/>
            <person name="Spannagl M."/>
            <person name="Mayer K.F.X."/>
            <person name="Lu F.H."/>
            <person name="Bevan M.W."/>
            <person name="Leroy P."/>
            <person name="Li P."/>
            <person name="You F.M."/>
            <person name="Sun Q."/>
            <person name="Liu Z."/>
            <person name="Lyons E."/>
            <person name="Wicker T."/>
            <person name="Salzberg S.L."/>
            <person name="Devos K.M."/>
            <person name="Dvorak J."/>
        </authorList>
    </citation>
    <scope>NUCLEOTIDE SEQUENCE [LARGE SCALE GENOMIC DNA]</scope>
    <source>
        <strain evidence="1">cv. AL8/78</strain>
    </source>
</reference>
<evidence type="ECO:0000313" key="1">
    <source>
        <dbReference type="EnsemblPlants" id="AET7Gv20765700.1"/>
    </source>
</evidence>
<dbReference type="Gramene" id="AET7Gv20765700.1">
    <property type="protein sequence ID" value="AET7Gv20765700.1"/>
    <property type="gene ID" value="AET7Gv20765700"/>
</dbReference>
<accession>A0A453RZD7</accession>
<dbReference type="EnsemblPlants" id="AET7Gv20765700.1">
    <property type="protein sequence ID" value="AET7Gv20765700.1"/>
    <property type="gene ID" value="AET7Gv20765700"/>
</dbReference>
<proteinExistence type="predicted"/>
<keyword evidence="2" id="KW-1185">Reference proteome</keyword>
<organism evidence="1 2">
    <name type="scientific">Aegilops tauschii subsp. strangulata</name>
    <name type="common">Goatgrass</name>
    <dbReference type="NCBI Taxonomy" id="200361"/>
    <lineage>
        <taxon>Eukaryota</taxon>
        <taxon>Viridiplantae</taxon>
        <taxon>Streptophyta</taxon>
        <taxon>Embryophyta</taxon>
        <taxon>Tracheophyta</taxon>
        <taxon>Spermatophyta</taxon>
        <taxon>Magnoliopsida</taxon>
        <taxon>Liliopsida</taxon>
        <taxon>Poales</taxon>
        <taxon>Poaceae</taxon>
        <taxon>BOP clade</taxon>
        <taxon>Pooideae</taxon>
        <taxon>Triticodae</taxon>
        <taxon>Triticeae</taxon>
        <taxon>Triticinae</taxon>
        <taxon>Aegilops</taxon>
    </lineage>
</organism>
<dbReference type="Proteomes" id="UP000015105">
    <property type="component" value="Chromosome 7D"/>
</dbReference>
<dbReference type="PANTHER" id="PTHR34838:SF2">
    <property type="entry name" value="OS08G0142500 PROTEIN"/>
    <property type="match status" value="1"/>
</dbReference>